<feature type="domain" description="Disease resistance protein winged helix" evidence="7">
    <location>
        <begin position="174"/>
        <end position="245"/>
    </location>
</feature>
<keyword evidence="5" id="KW-0611">Plant defense</keyword>
<evidence type="ECO:0000313" key="9">
    <source>
        <dbReference type="EMBL" id="KAL2456278.1"/>
    </source>
</evidence>
<dbReference type="FunFam" id="1.10.10.10:FF:000322">
    <property type="entry name" value="Probable disease resistance protein At1g63360"/>
    <property type="match status" value="1"/>
</dbReference>
<feature type="domain" description="Disease resistance R13L4/SHOC-2-like LRR" evidence="8">
    <location>
        <begin position="334"/>
        <end position="531"/>
    </location>
</feature>
<accession>A0ABD1NYV8</accession>
<dbReference type="PANTHER" id="PTHR23155:SF1076">
    <property type="entry name" value="LEUCINE-RICH REPEAT (LRR) FAMILY PROTEIN-RELATED"/>
    <property type="match status" value="1"/>
</dbReference>
<dbReference type="InterPro" id="IPR055414">
    <property type="entry name" value="LRR_R13L4/SHOC2-like"/>
</dbReference>
<keyword evidence="3" id="KW-0677">Repeat</keyword>
<proteinExistence type="inferred from homology"/>
<dbReference type="InterPro" id="IPR044974">
    <property type="entry name" value="Disease_R_plants"/>
</dbReference>
<keyword evidence="6" id="KW-0067">ATP-binding</keyword>
<comment type="similarity">
    <text evidence="1">Belongs to the disease resistance NB-LRR family.</text>
</comment>
<keyword evidence="4" id="KW-0547">Nucleotide-binding</keyword>
<evidence type="ECO:0000259" key="8">
    <source>
        <dbReference type="Pfam" id="PF23598"/>
    </source>
</evidence>
<keyword evidence="10" id="KW-1185">Reference proteome</keyword>
<dbReference type="AlphaFoldDB" id="A0ABD1NYV8"/>
<comment type="caution">
    <text evidence="9">The sequence shown here is derived from an EMBL/GenBank/DDBJ whole genome shotgun (WGS) entry which is preliminary data.</text>
</comment>
<dbReference type="GO" id="GO:0006952">
    <property type="term" value="P:defense response"/>
    <property type="evidence" value="ECO:0007669"/>
    <property type="project" value="UniProtKB-KW"/>
</dbReference>
<evidence type="ECO:0000256" key="5">
    <source>
        <dbReference type="ARBA" id="ARBA00022821"/>
    </source>
</evidence>
<dbReference type="Gene3D" id="3.80.10.10">
    <property type="entry name" value="Ribonuclease Inhibitor"/>
    <property type="match status" value="1"/>
</dbReference>
<reference evidence="10" key="1">
    <citation type="submission" date="2024-07" db="EMBL/GenBank/DDBJ databases">
        <title>Two chromosome-level genome assemblies of Korean endemic species Abeliophyllum distichum and Forsythia ovata (Oleaceae).</title>
        <authorList>
            <person name="Jang H."/>
        </authorList>
    </citation>
    <scope>NUCLEOTIDE SEQUENCE [LARGE SCALE GENOMIC DNA]</scope>
</reference>
<evidence type="ECO:0000256" key="6">
    <source>
        <dbReference type="ARBA" id="ARBA00022840"/>
    </source>
</evidence>
<dbReference type="PANTHER" id="PTHR23155">
    <property type="entry name" value="DISEASE RESISTANCE PROTEIN RP"/>
    <property type="match status" value="1"/>
</dbReference>
<evidence type="ECO:0000256" key="3">
    <source>
        <dbReference type="ARBA" id="ARBA00022737"/>
    </source>
</evidence>
<dbReference type="Pfam" id="PF23598">
    <property type="entry name" value="LRR_14"/>
    <property type="match status" value="1"/>
</dbReference>
<dbReference type="InterPro" id="IPR036388">
    <property type="entry name" value="WH-like_DNA-bd_sf"/>
</dbReference>
<dbReference type="InterPro" id="IPR032675">
    <property type="entry name" value="LRR_dom_sf"/>
</dbReference>
<evidence type="ECO:0000256" key="2">
    <source>
        <dbReference type="ARBA" id="ARBA00022614"/>
    </source>
</evidence>
<dbReference type="GO" id="GO:0005524">
    <property type="term" value="F:ATP binding"/>
    <property type="evidence" value="ECO:0007669"/>
    <property type="project" value="UniProtKB-KW"/>
</dbReference>
<sequence length="550" mass="64739">MASQNMPSYILKMLNHRIENISESYNINAETIENDIVCSFGELRKDLEKTMSLIPRLKKSEDLLMENFQSLEMQLDEVLVYIRQRIGQIILPRMINDMRNMLQETNEKISDDLRKEEKAPLQYSSDPLDDDKMPNNNWLIEENILDSSIMMSNFQMSYDILSINSRLCLLTFAVFPEKQLIKKKPLIYWWIGEGFITKSINKTAEEVGKEILMELIHMGLIQPCHKTTKNPIIYGCTVHPWIHRMLITIASQANLFNLDISYNNSCWFILLKRSPKIEFHDLKGDLLSIINMRNEYPSFSKNFFSKNGRIKVLQLGRWQNSPQHYIEIEEAGKLLDKLKMRKQLKYLSLRGISRITTLPSSIVGCQNLEILDLRACYNLETLPFDIGTFKKLNHFDVSECYLLENLPKELEKLSSLEVLKVFVVNHWRKEFCCLAHLSKFEKLRKLSINVGMVVKRTIDEPWFEFEMDRYRSSNDRHHARKSYGPITTEDQIRRISLPNLEKLDLRCFPDMSLPEWISPRNLENLKRLYIRGGMLQTLRPTSDEIKQWKV</sequence>
<name>A0ABD1NYV8_9LAMI</name>
<dbReference type="Pfam" id="PF23559">
    <property type="entry name" value="WHD_DRP"/>
    <property type="match status" value="1"/>
</dbReference>
<evidence type="ECO:0000259" key="7">
    <source>
        <dbReference type="Pfam" id="PF23559"/>
    </source>
</evidence>
<gene>
    <name evidence="9" type="ORF">Adt_46866</name>
</gene>
<dbReference type="SUPFAM" id="SSF52047">
    <property type="entry name" value="RNI-like"/>
    <property type="match status" value="1"/>
</dbReference>
<dbReference type="Proteomes" id="UP001604336">
    <property type="component" value="Unassembled WGS sequence"/>
</dbReference>
<dbReference type="InterPro" id="IPR058922">
    <property type="entry name" value="WHD_DRP"/>
</dbReference>
<evidence type="ECO:0000313" key="10">
    <source>
        <dbReference type="Proteomes" id="UP001604336"/>
    </source>
</evidence>
<protein>
    <submittedName>
        <fullName evidence="9">RNI-like superfamily protein</fullName>
    </submittedName>
</protein>
<keyword evidence="2" id="KW-0433">Leucine-rich repeat</keyword>
<dbReference type="EMBL" id="JBFOLK010000124">
    <property type="protein sequence ID" value="KAL2456278.1"/>
    <property type="molecule type" value="Genomic_DNA"/>
</dbReference>
<dbReference type="Gene3D" id="1.10.10.10">
    <property type="entry name" value="Winged helix-like DNA-binding domain superfamily/Winged helix DNA-binding domain"/>
    <property type="match status" value="1"/>
</dbReference>
<evidence type="ECO:0000256" key="1">
    <source>
        <dbReference type="ARBA" id="ARBA00008894"/>
    </source>
</evidence>
<organism evidence="9 10">
    <name type="scientific">Abeliophyllum distichum</name>
    <dbReference type="NCBI Taxonomy" id="126358"/>
    <lineage>
        <taxon>Eukaryota</taxon>
        <taxon>Viridiplantae</taxon>
        <taxon>Streptophyta</taxon>
        <taxon>Embryophyta</taxon>
        <taxon>Tracheophyta</taxon>
        <taxon>Spermatophyta</taxon>
        <taxon>Magnoliopsida</taxon>
        <taxon>eudicotyledons</taxon>
        <taxon>Gunneridae</taxon>
        <taxon>Pentapetalae</taxon>
        <taxon>asterids</taxon>
        <taxon>lamiids</taxon>
        <taxon>Lamiales</taxon>
        <taxon>Oleaceae</taxon>
        <taxon>Forsythieae</taxon>
        <taxon>Abeliophyllum</taxon>
    </lineage>
</organism>
<evidence type="ECO:0000256" key="4">
    <source>
        <dbReference type="ARBA" id="ARBA00022741"/>
    </source>
</evidence>